<evidence type="ECO:0000313" key="2">
    <source>
        <dbReference type="EMBL" id="KAH0781236.1"/>
    </source>
</evidence>
<feature type="compositionally biased region" description="Basic residues" evidence="1">
    <location>
        <begin position="1"/>
        <end position="10"/>
    </location>
</feature>
<feature type="region of interest" description="Disordered" evidence="1">
    <location>
        <begin position="1"/>
        <end position="33"/>
    </location>
</feature>
<dbReference type="Proteomes" id="UP000826656">
    <property type="component" value="Unassembled WGS sequence"/>
</dbReference>
<name>A0ABQ7WKE7_SOLTU</name>
<dbReference type="EMBL" id="JAIVGD010000001">
    <property type="protein sequence ID" value="KAH0781236.1"/>
    <property type="molecule type" value="Genomic_DNA"/>
</dbReference>
<proteinExistence type="predicted"/>
<organism evidence="2 3">
    <name type="scientific">Solanum tuberosum</name>
    <name type="common">Potato</name>
    <dbReference type="NCBI Taxonomy" id="4113"/>
    <lineage>
        <taxon>Eukaryota</taxon>
        <taxon>Viridiplantae</taxon>
        <taxon>Streptophyta</taxon>
        <taxon>Embryophyta</taxon>
        <taxon>Tracheophyta</taxon>
        <taxon>Spermatophyta</taxon>
        <taxon>Magnoliopsida</taxon>
        <taxon>eudicotyledons</taxon>
        <taxon>Gunneridae</taxon>
        <taxon>Pentapetalae</taxon>
        <taxon>asterids</taxon>
        <taxon>lamiids</taxon>
        <taxon>Solanales</taxon>
        <taxon>Solanaceae</taxon>
        <taxon>Solanoideae</taxon>
        <taxon>Solaneae</taxon>
        <taxon>Solanum</taxon>
    </lineage>
</organism>
<feature type="compositionally biased region" description="Low complexity" evidence="1">
    <location>
        <begin position="14"/>
        <end position="23"/>
    </location>
</feature>
<keyword evidence="3" id="KW-1185">Reference proteome</keyword>
<accession>A0ABQ7WKE7</accession>
<evidence type="ECO:0000256" key="1">
    <source>
        <dbReference type="SAM" id="MobiDB-lite"/>
    </source>
</evidence>
<sequence>MAKVNIKKVKKDSQSSSKAQSIKPQKRGVGPAISRRSLPKYSCRSFCETSLLQQEECNCSISHNRQEW</sequence>
<evidence type="ECO:0000313" key="3">
    <source>
        <dbReference type="Proteomes" id="UP000826656"/>
    </source>
</evidence>
<comment type="caution">
    <text evidence="2">The sequence shown here is derived from an EMBL/GenBank/DDBJ whole genome shotgun (WGS) entry which is preliminary data.</text>
</comment>
<reference evidence="2 3" key="1">
    <citation type="journal article" date="2021" name="bioRxiv">
        <title>Chromosome-scale and haplotype-resolved genome assembly of a tetraploid potato cultivar.</title>
        <authorList>
            <person name="Sun H."/>
            <person name="Jiao W.-B."/>
            <person name="Krause K."/>
            <person name="Campoy J.A."/>
            <person name="Goel M."/>
            <person name="Folz-Donahue K."/>
            <person name="Kukat C."/>
            <person name="Huettel B."/>
            <person name="Schneeberger K."/>
        </authorList>
    </citation>
    <scope>NUCLEOTIDE SEQUENCE [LARGE SCALE GENOMIC DNA]</scope>
    <source>
        <strain evidence="2">SolTubOtavaFocal</strain>
        <tissue evidence="2">Leaves</tissue>
    </source>
</reference>
<gene>
    <name evidence="2" type="ORF">KY290_000834</name>
</gene>
<protein>
    <submittedName>
        <fullName evidence="2">Uncharacterized protein</fullName>
    </submittedName>
</protein>